<dbReference type="GO" id="GO:0016829">
    <property type="term" value="F:lyase activity"/>
    <property type="evidence" value="ECO:0007669"/>
    <property type="project" value="UniProtKB-KW"/>
</dbReference>
<dbReference type="Proteomes" id="UP000573599">
    <property type="component" value="Unassembled WGS sequence"/>
</dbReference>
<dbReference type="PANTHER" id="PTHR30411">
    <property type="entry name" value="CYTOPLASMIC PROTEIN"/>
    <property type="match status" value="1"/>
</dbReference>
<name>A0A852WTJ7_9MICO</name>
<dbReference type="EC" id="4.2.-.-" evidence="4"/>
<accession>A0A852WTJ7</accession>
<dbReference type="SUPFAM" id="SSF55826">
    <property type="entry name" value="YbaK/ProRS associated domain"/>
    <property type="match status" value="1"/>
</dbReference>
<keyword evidence="6" id="KW-0378">Hydrolase</keyword>
<sequence length="157" mass="15935">MASGTPATTALTRLGLAFELHSYDHDPAAASYGLEAAAALSVPPGQVFKTLLVVGDSGLAVGVVPVDRQLDLKAVASALGLKKVAMAQPGDAERSTGYVVGGISPIGQKRALPTVVDSSALELERVYVSGGRRGLDISLAPTDLVAVTRATVASIAR</sequence>
<evidence type="ECO:0000256" key="1">
    <source>
        <dbReference type="ARBA" id="ARBA00009798"/>
    </source>
</evidence>
<dbReference type="AlphaFoldDB" id="A0A852WTJ7"/>
<dbReference type="InterPro" id="IPR007214">
    <property type="entry name" value="YbaK/aa-tRNA-synth-assoc-dom"/>
</dbReference>
<evidence type="ECO:0000313" key="6">
    <source>
        <dbReference type="EMBL" id="NYG08512.1"/>
    </source>
</evidence>
<dbReference type="NCBIfam" id="TIGR00011">
    <property type="entry name" value="YbaK_EbsC"/>
    <property type="match status" value="1"/>
</dbReference>
<reference evidence="6 7" key="1">
    <citation type="submission" date="2020-07" db="EMBL/GenBank/DDBJ databases">
        <title>Sequencing the genomes of 1000 actinobacteria strains.</title>
        <authorList>
            <person name="Klenk H.-P."/>
        </authorList>
    </citation>
    <scope>NUCLEOTIDE SEQUENCE [LARGE SCALE GENOMIC DNA]</scope>
    <source>
        <strain evidence="6 7">DSM 23987</strain>
    </source>
</reference>
<organism evidence="6 7">
    <name type="scientific">Pedococcus badiiscoriae</name>
    <dbReference type="NCBI Taxonomy" id="642776"/>
    <lineage>
        <taxon>Bacteria</taxon>
        <taxon>Bacillati</taxon>
        <taxon>Actinomycetota</taxon>
        <taxon>Actinomycetes</taxon>
        <taxon>Micrococcales</taxon>
        <taxon>Intrasporangiaceae</taxon>
        <taxon>Pedococcus</taxon>
    </lineage>
</organism>
<dbReference type="CDD" id="cd00002">
    <property type="entry name" value="YbaK_deacylase"/>
    <property type="match status" value="1"/>
</dbReference>
<evidence type="ECO:0000256" key="4">
    <source>
        <dbReference type="PIRNR" id="PIRNR006181"/>
    </source>
</evidence>
<evidence type="ECO:0000256" key="3">
    <source>
        <dbReference type="ARBA" id="ARBA00023239"/>
    </source>
</evidence>
<comment type="similarity">
    <text evidence="1 4">Belongs to the prolyl-tRNA editing family. YbaK/EbsC subfamily.</text>
</comment>
<dbReference type="Gene3D" id="3.90.960.10">
    <property type="entry name" value="YbaK/aminoacyl-tRNA synthetase-associated domain"/>
    <property type="match status" value="1"/>
</dbReference>
<comment type="caution">
    <text evidence="6">The sequence shown here is derived from an EMBL/GenBank/DDBJ whole genome shotgun (WGS) entry which is preliminary data.</text>
</comment>
<dbReference type="RefSeq" id="WP_238338108.1">
    <property type="nucleotide sequence ID" value="NZ_JACCAB010000001.1"/>
</dbReference>
<keyword evidence="7" id="KW-1185">Reference proteome</keyword>
<protein>
    <recommendedName>
        <fullName evidence="4">Cys-tRNA(Pro)/Cys-tRNA(Cys) deacylase</fullName>
        <ecNumber evidence="4">4.2.-.-</ecNumber>
    </recommendedName>
</protein>
<keyword evidence="3 4" id="KW-0456">Lyase</keyword>
<evidence type="ECO:0000313" key="7">
    <source>
        <dbReference type="Proteomes" id="UP000573599"/>
    </source>
</evidence>
<dbReference type="EMBL" id="JACCAB010000001">
    <property type="protein sequence ID" value="NYG08512.1"/>
    <property type="molecule type" value="Genomic_DNA"/>
</dbReference>
<dbReference type="PIRSF" id="PIRSF006181">
    <property type="entry name" value="EbsC_YbaK"/>
    <property type="match status" value="1"/>
</dbReference>
<keyword evidence="2 4" id="KW-0648">Protein biosynthesis</keyword>
<dbReference type="InterPro" id="IPR036754">
    <property type="entry name" value="YbaK/aa-tRNA-synt-asso_dom_sf"/>
</dbReference>
<dbReference type="PANTHER" id="PTHR30411:SF0">
    <property type="entry name" value="CYS-TRNA(PRO)_CYS-TRNA(CYS) DEACYLASE YBAK"/>
    <property type="match status" value="1"/>
</dbReference>
<dbReference type="InterPro" id="IPR004369">
    <property type="entry name" value="Prolyl-tRNA_editing_YbaK/EbsC"/>
</dbReference>
<proteinExistence type="inferred from homology"/>
<evidence type="ECO:0000259" key="5">
    <source>
        <dbReference type="Pfam" id="PF04073"/>
    </source>
</evidence>
<feature type="domain" description="YbaK/aminoacyl-tRNA synthetase-associated" evidence="5">
    <location>
        <begin position="34"/>
        <end position="145"/>
    </location>
</feature>
<dbReference type="GO" id="GO:0006412">
    <property type="term" value="P:translation"/>
    <property type="evidence" value="ECO:0007669"/>
    <property type="project" value="UniProtKB-KW"/>
</dbReference>
<evidence type="ECO:0000256" key="2">
    <source>
        <dbReference type="ARBA" id="ARBA00022917"/>
    </source>
</evidence>
<dbReference type="Pfam" id="PF04073">
    <property type="entry name" value="tRNA_edit"/>
    <property type="match status" value="1"/>
</dbReference>
<dbReference type="GO" id="GO:0002161">
    <property type="term" value="F:aminoacyl-tRNA deacylase activity"/>
    <property type="evidence" value="ECO:0007669"/>
    <property type="project" value="InterPro"/>
</dbReference>
<gene>
    <name evidence="6" type="ORF">BJ986_002999</name>
</gene>